<evidence type="ECO:0000313" key="1">
    <source>
        <dbReference type="EMBL" id="PWW30313.1"/>
    </source>
</evidence>
<protein>
    <submittedName>
        <fullName evidence="1">YppG-like protein</fullName>
    </submittedName>
</protein>
<proteinExistence type="predicted"/>
<sequence length="207" mass="23559">MFGRKINRASHFQPYGHWNQFSSSDPFYLGMNGQHYMRQQPMHDYQGSSGQWNPYYAPYGVTFQQPYPGQYPMKDAQPNFVPNPYLMQDAQSSYSPNPYPLQGYESHYYPAQASQNPSIFQNPLESEDYGTNSKQQQPVPPYPYMNPYPKQSFIPKQPSGVQTIMNSFKAQDGSLDLNKMVDTAGQMMNAVTQVSSMVKGLGGIFKV</sequence>
<dbReference type="OrthoDB" id="2456726at2"/>
<gene>
    <name evidence="1" type="ORF">DFO73_103197</name>
</gene>
<dbReference type="InterPro" id="IPR025555">
    <property type="entry name" value="YppG"/>
</dbReference>
<evidence type="ECO:0000313" key="2">
    <source>
        <dbReference type="Proteomes" id="UP000247150"/>
    </source>
</evidence>
<dbReference type="RefSeq" id="WP_110064188.1">
    <property type="nucleotide sequence ID" value="NZ_QGTW01000003.1"/>
</dbReference>
<dbReference type="Proteomes" id="UP000247150">
    <property type="component" value="Unassembled WGS sequence"/>
</dbReference>
<reference evidence="1 2" key="1">
    <citation type="submission" date="2018-05" db="EMBL/GenBank/DDBJ databases">
        <title>Freshwater and sediment microbial communities from various areas in North America, analyzing microbe dynamics in response to fracking.</title>
        <authorList>
            <person name="Lamendella R."/>
        </authorList>
    </citation>
    <scope>NUCLEOTIDE SEQUENCE [LARGE SCALE GENOMIC DNA]</scope>
    <source>
        <strain evidence="1 2">15_TX</strain>
    </source>
</reference>
<dbReference type="Pfam" id="PF14179">
    <property type="entry name" value="YppG"/>
    <property type="match status" value="1"/>
</dbReference>
<dbReference type="EMBL" id="QGTW01000003">
    <property type="protein sequence ID" value="PWW30313.1"/>
    <property type="molecule type" value="Genomic_DNA"/>
</dbReference>
<organism evidence="1 2">
    <name type="scientific">Cytobacillus oceanisediminis</name>
    <dbReference type="NCBI Taxonomy" id="665099"/>
    <lineage>
        <taxon>Bacteria</taxon>
        <taxon>Bacillati</taxon>
        <taxon>Bacillota</taxon>
        <taxon>Bacilli</taxon>
        <taxon>Bacillales</taxon>
        <taxon>Bacillaceae</taxon>
        <taxon>Cytobacillus</taxon>
    </lineage>
</organism>
<dbReference type="AlphaFoldDB" id="A0A2V3A643"/>
<name>A0A2V3A643_9BACI</name>
<accession>A0A2V3A643</accession>
<comment type="caution">
    <text evidence="1">The sequence shown here is derived from an EMBL/GenBank/DDBJ whole genome shotgun (WGS) entry which is preliminary data.</text>
</comment>